<dbReference type="SUPFAM" id="SSF51556">
    <property type="entry name" value="Metallo-dependent hydrolases"/>
    <property type="match status" value="1"/>
</dbReference>
<dbReference type="GO" id="GO:0019748">
    <property type="term" value="P:secondary metabolic process"/>
    <property type="evidence" value="ECO:0007669"/>
    <property type="project" value="TreeGrafter"/>
</dbReference>
<evidence type="ECO:0000259" key="2">
    <source>
        <dbReference type="Pfam" id="PF04909"/>
    </source>
</evidence>
<accession>A0AAJ1IFA7</accession>
<dbReference type="InterPro" id="IPR006680">
    <property type="entry name" value="Amidohydro-rel"/>
</dbReference>
<evidence type="ECO:0000313" key="3">
    <source>
        <dbReference type="EMBL" id="MDC7226748.1"/>
    </source>
</evidence>
<dbReference type="GO" id="GO:0016787">
    <property type="term" value="F:hydrolase activity"/>
    <property type="evidence" value="ECO:0007669"/>
    <property type="project" value="InterPro"/>
</dbReference>
<evidence type="ECO:0000256" key="1">
    <source>
        <dbReference type="ARBA" id="ARBA00023239"/>
    </source>
</evidence>
<reference evidence="3 4" key="1">
    <citation type="submission" date="2022-12" db="EMBL/GenBank/DDBJ databases">
        <title>Metagenome assembled genome from gulf of manar.</title>
        <authorList>
            <person name="Kohli P."/>
            <person name="Pk S."/>
            <person name="Venkata Ramana C."/>
            <person name="Sasikala C."/>
        </authorList>
    </citation>
    <scope>NUCLEOTIDE SEQUENCE [LARGE SCALE GENOMIC DNA]</scope>
    <source>
        <strain evidence="3">JB008</strain>
    </source>
</reference>
<evidence type="ECO:0000313" key="4">
    <source>
        <dbReference type="Proteomes" id="UP001221217"/>
    </source>
</evidence>
<dbReference type="Proteomes" id="UP001221217">
    <property type="component" value="Unassembled WGS sequence"/>
</dbReference>
<dbReference type="AlphaFoldDB" id="A0AAJ1IFA7"/>
<gene>
    <name evidence="3" type="ORF">PQJ61_08280</name>
</gene>
<dbReference type="GO" id="GO:0005737">
    <property type="term" value="C:cytoplasm"/>
    <property type="evidence" value="ECO:0007669"/>
    <property type="project" value="TreeGrafter"/>
</dbReference>
<dbReference type="PANTHER" id="PTHR21240">
    <property type="entry name" value="2-AMINO-3-CARBOXYLMUCONATE-6-SEMIALDEHYDE DECARBOXYLASE"/>
    <property type="match status" value="1"/>
</dbReference>
<feature type="domain" description="Amidohydrolase-related" evidence="2">
    <location>
        <begin position="46"/>
        <end position="298"/>
    </location>
</feature>
<dbReference type="Gene3D" id="3.20.20.140">
    <property type="entry name" value="Metal-dependent hydrolases"/>
    <property type="match status" value="1"/>
</dbReference>
<comment type="caution">
    <text evidence="3">The sequence shown here is derived from an EMBL/GenBank/DDBJ whole genome shotgun (WGS) entry which is preliminary data.</text>
</comment>
<keyword evidence="1" id="KW-0456">Lyase</keyword>
<dbReference type="InterPro" id="IPR032466">
    <property type="entry name" value="Metal_Hydrolase"/>
</dbReference>
<dbReference type="GO" id="GO:0016831">
    <property type="term" value="F:carboxy-lyase activity"/>
    <property type="evidence" value="ECO:0007669"/>
    <property type="project" value="InterPro"/>
</dbReference>
<proteinExistence type="predicted"/>
<dbReference type="PANTHER" id="PTHR21240:SF28">
    <property type="entry name" value="ISO-OROTATE DECARBOXYLASE (EUROFUNG)"/>
    <property type="match status" value="1"/>
</dbReference>
<organism evidence="3 4">
    <name type="scientific">Candidatus Thalassospirochaeta sargassi</name>
    <dbReference type="NCBI Taxonomy" id="3119039"/>
    <lineage>
        <taxon>Bacteria</taxon>
        <taxon>Pseudomonadati</taxon>
        <taxon>Spirochaetota</taxon>
        <taxon>Spirochaetia</taxon>
        <taxon>Spirochaetales</taxon>
        <taxon>Spirochaetaceae</taxon>
        <taxon>Candidatus Thalassospirochaeta</taxon>
    </lineage>
</organism>
<dbReference type="EMBL" id="JAQQAL010000017">
    <property type="protein sequence ID" value="MDC7226748.1"/>
    <property type="molecule type" value="Genomic_DNA"/>
</dbReference>
<sequence>MITDIHIHFCAADRFDELLQFCAEAGINRAGLVSLPDKKNGNFNSAVQKAFKSAPEKFIGFGCLDHRRERTEKNGAMQVEELYNEGFKGLKLLLGKPAAEDEFKLEMESSYIAGALKAAANLNMPVLFHIADPPDHFPKQPPGTFSRWIERGVELFSNFPETTFITAHLLFLAGGLSNLSRIMETLPNLYLDTAPGRWFYRPLSENKDAATNFFNCYADRLLLGSDSIFVSPDITTYPMLGIEENNRTIRRINRFLSAGEHEIIDDPYPGNGGGWLACLNLDKAVIKKITRTNADRFFKDA</sequence>
<dbReference type="Pfam" id="PF04909">
    <property type="entry name" value="Amidohydro_2"/>
    <property type="match status" value="1"/>
</dbReference>
<name>A0AAJ1IFA7_9SPIO</name>
<dbReference type="InterPro" id="IPR032465">
    <property type="entry name" value="ACMSD"/>
</dbReference>
<protein>
    <submittedName>
        <fullName evidence="3">Amidohydrolase family protein</fullName>
    </submittedName>
</protein>